<dbReference type="InterPro" id="IPR039672">
    <property type="entry name" value="MFS_2"/>
</dbReference>
<protein>
    <submittedName>
        <fullName evidence="3">Na+/melibiose symporter-like transporter</fullName>
    </submittedName>
</protein>
<dbReference type="PANTHER" id="PTHR11328:SF24">
    <property type="entry name" value="MAJOR FACILITATOR SUPERFAMILY (MFS) PROFILE DOMAIN-CONTAINING PROTEIN"/>
    <property type="match status" value="1"/>
</dbReference>
<sequence length="495" mass="53541">MTVSADQSGPVGERPPFGVGSKILYGIGAAAFGIKDNGFRFFLVFFYNQVVGLPVGWVTTALAIALAIDSICDPIIGQMSDYWRSKWGRRHPFMYAAILPAAILFILLWMPPIGLSQPMKLVYMVVLAIASRTFITAFEIPSSALAAEVTGDYDERTKVLGWRVFFAWWGGLLIYIFALGLMVRPRPGFPDARFDPSVYMTYALVASTFIALVMLVSSLGTHRFIPWLPKPPAERPRNVVALFKDMFQTLGSRHFGSIVGVNIFAAAAEGVGFSIYLYLVTFFWQLTTKQTLILGTDAFIGSTLALVLAPLIVRGRDKKPMAMLMLVITILLSATPLMLRLFHLFPENGSPALLPTLYAIAIVRGAAGISCTILIVGMIADVVEDSAARTGKRAEGLIFASMAFAQKCVSGLGAMTTGLIVSIVGLSGMAKPGQVPQETLDHLAIGYLITLFSFYGGALFCLSFYRIGRVAHAENLAKLAAMEAEVAAVGEPPVP</sequence>
<feature type="transmembrane region" description="Helical" evidence="2">
    <location>
        <begin position="291"/>
        <end position="312"/>
    </location>
</feature>
<keyword evidence="2" id="KW-1133">Transmembrane helix</keyword>
<keyword evidence="4" id="KW-1185">Reference proteome</keyword>
<dbReference type="RefSeq" id="WP_307348653.1">
    <property type="nucleotide sequence ID" value="NZ_JAUSVS010000003.1"/>
</dbReference>
<evidence type="ECO:0000313" key="4">
    <source>
        <dbReference type="Proteomes" id="UP001228905"/>
    </source>
</evidence>
<dbReference type="PANTHER" id="PTHR11328">
    <property type="entry name" value="MAJOR FACILITATOR SUPERFAMILY DOMAIN-CONTAINING PROTEIN"/>
    <property type="match status" value="1"/>
</dbReference>
<feature type="transmembrane region" description="Helical" evidence="2">
    <location>
        <begin position="357"/>
        <end position="383"/>
    </location>
</feature>
<feature type="transmembrane region" description="Helical" evidence="2">
    <location>
        <begin position="444"/>
        <end position="465"/>
    </location>
</feature>
<dbReference type="Gene3D" id="1.20.1250.20">
    <property type="entry name" value="MFS general substrate transporter like domains"/>
    <property type="match status" value="1"/>
</dbReference>
<feature type="transmembrane region" description="Helical" evidence="2">
    <location>
        <begin position="255"/>
        <end position="279"/>
    </location>
</feature>
<keyword evidence="2" id="KW-0812">Transmembrane</keyword>
<evidence type="ECO:0000313" key="3">
    <source>
        <dbReference type="EMBL" id="MDQ0464177.1"/>
    </source>
</evidence>
<name>A0ABU0IT77_9CAUL</name>
<comment type="similarity">
    <text evidence="1">Belongs to the sodium:galactoside symporter (TC 2.A.2) family.</text>
</comment>
<accession>A0ABU0IT77</accession>
<dbReference type="SUPFAM" id="SSF103473">
    <property type="entry name" value="MFS general substrate transporter"/>
    <property type="match status" value="1"/>
</dbReference>
<evidence type="ECO:0000256" key="1">
    <source>
        <dbReference type="ARBA" id="ARBA00009617"/>
    </source>
</evidence>
<evidence type="ECO:0000256" key="2">
    <source>
        <dbReference type="SAM" id="Phobius"/>
    </source>
</evidence>
<feature type="transmembrane region" description="Helical" evidence="2">
    <location>
        <begin position="404"/>
        <end position="424"/>
    </location>
</feature>
<feature type="transmembrane region" description="Helical" evidence="2">
    <location>
        <begin position="93"/>
        <end position="115"/>
    </location>
</feature>
<dbReference type="Pfam" id="PF13347">
    <property type="entry name" value="MFS_2"/>
    <property type="match status" value="1"/>
</dbReference>
<feature type="transmembrane region" description="Helical" evidence="2">
    <location>
        <begin position="199"/>
        <end position="220"/>
    </location>
</feature>
<reference evidence="3 4" key="1">
    <citation type="submission" date="2023-07" db="EMBL/GenBank/DDBJ databases">
        <title>Genomic Encyclopedia of Type Strains, Phase IV (KMG-IV): sequencing the most valuable type-strain genomes for metagenomic binning, comparative biology and taxonomic classification.</title>
        <authorList>
            <person name="Goeker M."/>
        </authorList>
    </citation>
    <scope>NUCLEOTIDE SEQUENCE [LARGE SCALE GENOMIC DNA]</scope>
    <source>
        <strain evidence="3 4">DSM 18695</strain>
    </source>
</reference>
<organism evidence="3 4">
    <name type="scientific">Caulobacter ginsengisoli</name>
    <dbReference type="NCBI Taxonomy" id="400775"/>
    <lineage>
        <taxon>Bacteria</taxon>
        <taxon>Pseudomonadati</taxon>
        <taxon>Pseudomonadota</taxon>
        <taxon>Alphaproteobacteria</taxon>
        <taxon>Caulobacterales</taxon>
        <taxon>Caulobacteraceae</taxon>
        <taxon>Caulobacter</taxon>
    </lineage>
</organism>
<dbReference type="InterPro" id="IPR036259">
    <property type="entry name" value="MFS_trans_sf"/>
</dbReference>
<feature type="transmembrane region" description="Helical" evidence="2">
    <location>
        <begin position="160"/>
        <end position="179"/>
    </location>
</feature>
<feature type="transmembrane region" description="Helical" evidence="2">
    <location>
        <begin position="121"/>
        <end position="140"/>
    </location>
</feature>
<dbReference type="EMBL" id="JAUSVS010000003">
    <property type="protein sequence ID" value="MDQ0464177.1"/>
    <property type="molecule type" value="Genomic_DNA"/>
</dbReference>
<gene>
    <name evidence="3" type="ORF">QO010_001958</name>
</gene>
<feature type="transmembrane region" description="Helical" evidence="2">
    <location>
        <begin position="324"/>
        <end position="345"/>
    </location>
</feature>
<comment type="caution">
    <text evidence="3">The sequence shown here is derived from an EMBL/GenBank/DDBJ whole genome shotgun (WGS) entry which is preliminary data.</text>
</comment>
<proteinExistence type="inferred from homology"/>
<keyword evidence="2" id="KW-0472">Membrane</keyword>
<feature type="transmembrane region" description="Helical" evidence="2">
    <location>
        <begin position="51"/>
        <end position="72"/>
    </location>
</feature>
<dbReference type="Proteomes" id="UP001228905">
    <property type="component" value="Unassembled WGS sequence"/>
</dbReference>